<keyword evidence="2" id="KW-1185">Reference proteome</keyword>
<reference evidence="1 2" key="1">
    <citation type="submission" date="2018-06" db="EMBL/GenBank/DDBJ databases">
        <title>Spirosoma sp. HMF3257 Genome sequencing and assembly.</title>
        <authorList>
            <person name="Kang H."/>
            <person name="Cha I."/>
            <person name="Kim H."/>
            <person name="Kang J."/>
            <person name="Joh K."/>
        </authorList>
    </citation>
    <scope>NUCLEOTIDE SEQUENCE [LARGE SCALE GENOMIC DNA]</scope>
    <source>
        <strain evidence="1 2">HMF3257</strain>
    </source>
</reference>
<protein>
    <submittedName>
        <fullName evidence="1">Uncharacterized protein</fullName>
    </submittedName>
</protein>
<accession>A0A327NHE2</accession>
<evidence type="ECO:0000313" key="2">
    <source>
        <dbReference type="Proteomes" id="UP000249016"/>
    </source>
</evidence>
<dbReference type="EMBL" id="QLII01000001">
    <property type="protein sequence ID" value="RAI73396.1"/>
    <property type="molecule type" value="Genomic_DNA"/>
</dbReference>
<dbReference type="RefSeq" id="WP_111340276.1">
    <property type="nucleotide sequence ID" value="NZ_QLII01000001.1"/>
</dbReference>
<organism evidence="1 2">
    <name type="scientific">Spirosoma telluris</name>
    <dbReference type="NCBI Taxonomy" id="2183553"/>
    <lineage>
        <taxon>Bacteria</taxon>
        <taxon>Pseudomonadati</taxon>
        <taxon>Bacteroidota</taxon>
        <taxon>Cytophagia</taxon>
        <taxon>Cytophagales</taxon>
        <taxon>Cytophagaceae</taxon>
        <taxon>Spirosoma</taxon>
    </lineage>
</organism>
<evidence type="ECO:0000313" key="1">
    <source>
        <dbReference type="EMBL" id="RAI73396.1"/>
    </source>
</evidence>
<name>A0A327NHE2_9BACT</name>
<gene>
    <name evidence="1" type="ORF">HMF3257_01235</name>
</gene>
<dbReference type="OrthoDB" id="964976at2"/>
<proteinExistence type="predicted"/>
<comment type="caution">
    <text evidence="1">The sequence shown here is derived from an EMBL/GenBank/DDBJ whole genome shotgun (WGS) entry which is preliminary data.</text>
</comment>
<dbReference type="Proteomes" id="UP000249016">
    <property type="component" value="Unassembled WGS sequence"/>
</dbReference>
<dbReference type="AlphaFoldDB" id="A0A327NHE2"/>
<sequence>MSTDSQPNKLPSQPAFTITSQLASHKQGIVNVPASVDSYFGEHGKIVVVTLPNDQRIHCPIERKKTSKHGASFSHPLLKEYFGNKVQKDWEYRVKISGTNTISIRPIEAPVEDPAEAPVDTVAESQE</sequence>